<dbReference type="PANTHER" id="PTHR13109:SF7">
    <property type="entry name" value="NEUROCHONDRIN"/>
    <property type="match status" value="1"/>
</dbReference>
<dbReference type="Ensembl" id="ENSMMOT00000018182.1">
    <property type="protein sequence ID" value="ENSMMOP00000017891.1"/>
    <property type="gene ID" value="ENSMMOG00000013577.1"/>
</dbReference>
<feature type="compositionally biased region" description="Gly residues" evidence="3">
    <location>
        <begin position="21"/>
        <end position="34"/>
    </location>
</feature>
<dbReference type="AlphaFoldDB" id="A0A3Q3WJP6"/>
<feature type="region of interest" description="Disordered" evidence="3">
    <location>
        <begin position="1"/>
        <end position="36"/>
    </location>
</feature>
<dbReference type="Pfam" id="PF05536">
    <property type="entry name" value="Neurochondrin"/>
    <property type="match status" value="1"/>
</dbReference>
<reference evidence="4" key="1">
    <citation type="submission" date="2025-08" db="UniProtKB">
        <authorList>
            <consortium name="Ensembl"/>
        </authorList>
    </citation>
    <scope>IDENTIFICATION</scope>
</reference>
<dbReference type="Proteomes" id="UP000261620">
    <property type="component" value="Unplaced"/>
</dbReference>
<organism evidence="4 5">
    <name type="scientific">Mola mola</name>
    <name type="common">Ocean sunfish</name>
    <name type="synonym">Tetraodon mola</name>
    <dbReference type="NCBI Taxonomy" id="94237"/>
    <lineage>
        <taxon>Eukaryota</taxon>
        <taxon>Metazoa</taxon>
        <taxon>Chordata</taxon>
        <taxon>Craniata</taxon>
        <taxon>Vertebrata</taxon>
        <taxon>Euteleostomi</taxon>
        <taxon>Actinopterygii</taxon>
        <taxon>Neopterygii</taxon>
        <taxon>Teleostei</taxon>
        <taxon>Neoteleostei</taxon>
        <taxon>Acanthomorphata</taxon>
        <taxon>Eupercaria</taxon>
        <taxon>Tetraodontiformes</taxon>
        <taxon>Molidae</taxon>
        <taxon>Mola</taxon>
    </lineage>
</organism>
<dbReference type="GO" id="GO:0031175">
    <property type="term" value="P:neuron projection development"/>
    <property type="evidence" value="ECO:0007669"/>
    <property type="project" value="TreeGrafter"/>
</dbReference>
<proteinExistence type="inferred from homology"/>
<dbReference type="GO" id="GO:0048168">
    <property type="term" value="P:regulation of neuronal synaptic plasticity"/>
    <property type="evidence" value="ECO:0007669"/>
    <property type="project" value="TreeGrafter"/>
</dbReference>
<dbReference type="OMA" id="IVHYKKP"/>
<evidence type="ECO:0000256" key="2">
    <source>
        <dbReference type="ARBA" id="ARBA00018324"/>
    </source>
</evidence>
<evidence type="ECO:0000313" key="5">
    <source>
        <dbReference type="Proteomes" id="UP000261620"/>
    </source>
</evidence>
<dbReference type="InterPro" id="IPR008709">
    <property type="entry name" value="Neurochondrin"/>
</dbReference>
<reference evidence="4" key="2">
    <citation type="submission" date="2025-09" db="UniProtKB">
        <authorList>
            <consortium name="Ensembl"/>
        </authorList>
    </citation>
    <scope>IDENTIFICATION</scope>
</reference>
<dbReference type="SUPFAM" id="SSF48371">
    <property type="entry name" value="ARM repeat"/>
    <property type="match status" value="1"/>
</dbReference>
<dbReference type="GO" id="GO:0030425">
    <property type="term" value="C:dendrite"/>
    <property type="evidence" value="ECO:0007669"/>
    <property type="project" value="TreeGrafter"/>
</dbReference>
<comment type="similarity">
    <text evidence="1">Belongs to the neurochondrin family.</text>
</comment>
<evidence type="ECO:0000256" key="1">
    <source>
        <dbReference type="ARBA" id="ARBA00006927"/>
    </source>
</evidence>
<dbReference type="STRING" id="94237.ENSMMOP00000017891"/>
<evidence type="ECO:0000256" key="3">
    <source>
        <dbReference type="SAM" id="MobiDB-lite"/>
    </source>
</evidence>
<feature type="compositionally biased region" description="Acidic residues" evidence="3">
    <location>
        <begin position="156"/>
        <end position="167"/>
    </location>
</feature>
<evidence type="ECO:0000313" key="4">
    <source>
        <dbReference type="Ensembl" id="ENSMMOP00000017891.1"/>
    </source>
</evidence>
<dbReference type="PANTHER" id="PTHR13109">
    <property type="entry name" value="NEUROCHONDRIN"/>
    <property type="match status" value="1"/>
</dbReference>
<protein>
    <recommendedName>
        <fullName evidence="2">Neurochondrin</fullName>
    </recommendedName>
</protein>
<dbReference type="InterPro" id="IPR016024">
    <property type="entry name" value="ARM-type_fold"/>
</dbReference>
<keyword evidence="5" id="KW-1185">Reference proteome</keyword>
<feature type="region of interest" description="Disordered" evidence="3">
    <location>
        <begin position="635"/>
        <end position="656"/>
    </location>
</feature>
<sequence>EITLRVARTSSLPSGKEEQGDGGGSGGGSEGDAGAGLNDAQADLLEKCLHSLRHAKDDSHTLAALLLISRLCPANQLDSPTLKRVIEAVGLNFPARLLVTAVRGKENAGFPPRELLSLGTALLATLSTDPDMTSHPQLLTTVPILLGILVNGAEGETSESEGDESSEEPTQQSSPFSKLDEAIAAECYQVLTAVCALPRGPEQLLSRGAVPALCQAVEQNQTHSHEKGLTLLSCLLSGQRKDKVWSKHPAELLSLLVRLSKDFCQARDQARLDMCGRLVQFLPPAGVSAENEALKGAVARVWGELRPMLQSKMTPRQIGPVLVLSACLLDLCGWELVGPPKFCCLLVNRACVEVRMGLEEPPGNELCPELQHTLTGCYRIMEAAIEQACCPGAAQTSAPPQSSASSLSLQQSRQVLRVLEEAFSAQMFHLQQVDPSRYGDPFIFATFRSLCSWLAEETSCLKEEVTRLLPFLIGYSRSHLQGEGPEQGLSNWMSEMSVTEQRGSAWTGKEALRYLLPALCHLSAEESPRKVLLSLDTPALLVDFLSQCWTSLRGRSRGTLTRDPGMETACSALLNFTVTEPERVRKDPSFRALEALLSEALPVLVHKPSLLVLAANCCTMGLMIGRLGPASGGSSPQLSGALDSGSGPGPVRLSPGWEESWDEAAELWRLGLQALGGCVRAQPWLTSLLREEGWLKHILGTLARCSGLPDQHTQGALEEALCAMAEQCPACKLEIGDMMRSDEGALRGMTNLKKSVGAK</sequence>
<name>A0A3Q3WJP6_MOLML</name>
<accession>A0A3Q3WJP6</accession>
<feature type="region of interest" description="Disordered" evidence="3">
    <location>
        <begin position="155"/>
        <end position="176"/>
    </location>
</feature>